<dbReference type="EMBL" id="LXQA011230982">
    <property type="protein sequence ID" value="MCI89940.1"/>
    <property type="molecule type" value="Genomic_DNA"/>
</dbReference>
<name>A0A392VU31_9FABA</name>
<feature type="region of interest" description="Disordered" evidence="1">
    <location>
        <begin position="1"/>
        <end position="61"/>
    </location>
</feature>
<feature type="compositionally biased region" description="Polar residues" evidence="1">
    <location>
        <begin position="52"/>
        <end position="61"/>
    </location>
</feature>
<comment type="caution">
    <text evidence="2">The sequence shown here is derived from an EMBL/GenBank/DDBJ whole genome shotgun (WGS) entry which is preliminary data.</text>
</comment>
<evidence type="ECO:0000313" key="2">
    <source>
        <dbReference type="EMBL" id="MCI89940.1"/>
    </source>
</evidence>
<accession>A0A392VU31</accession>
<dbReference type="Proteomes" id="UP000265520">
    <property type="component" value="Unassembled WGS sequence"/>
</dbReference>
<keyword evidence="3" id="KW-1185">Reference proteome</keyword>
<evidence type="ECO:0000256" key="1">
    <source>
        <dbReference type="SAM" id="MobiDB-lite"/>
    </source>
</evidence>
<organism evidence="2 3">
    <name type="scientific">Trifolium medium</name>
    <dbReference type="NCBI Taxonomy" id="97028"/>
    <lineage>
        <taxon>Eukaryota</taxon>
        <taxon>Viridiplantae</taxon>
        <taxon>Streptophyta</taxon>
        <taxon>Embryophyta</taxon>
        <taxon>Tracheophyta</taxon>
        <taxon>Spermatophyta</taxon>
        <taxon>Magnoliopsida</taxon>
        <taxon>eudicotyledons</taxon>
        <taxon>Gunneridae</taxon>
        <taxon>Pentapetalae</taxon>
        <taxon>rosids</taxon>
        <taxon>fabids</taxon>
        <taxon>Fabales</taxon>
        <taxon>Fabaceae</taxon>
        <taxon>Papilionoideae</taxon>
        <taxon>50 kb inversion clade</taxon>
        <taxon>NPAAA clade</taxon>
        <taxon>Hologalegina</taxon>
        <taxon>IRL clade</taxon>
        <taxon>Trifolieae</taxon>
        <taxon>Trifolium</taxon>
    </lineage>
</organism>
<dbReference type="AlphaFoldDB" id="A0A392VU31"/>
<proteinExistence type="predicted"/>
<protein>
    <submittedName>
        <fullName evidence="2">Uncharacterized protein</fullName>
    </submittedName>
</protein>
<sequence length="61" mass="6542">PNISSSHALNCLLHTHASPPAPHPNEDISATEIDLVTARSNRHPNRSLKGIPSTQGRRSLA</sequence>
<evidence type="ECO:0000313" key="3">
    <source>
        <dbReference type="Proteomes" id="UP000265520"/>
    </source>
</evidence>
<feature type="non-terminal residue" evidence="2">
    <location>
        <position position="1"/>
    </location>
</feature>
<reference evidence="2 3" key="1">
    <citation type="journal article" date="2018" name="Front. Plant Sci.">
        <title>Red Clover (Trifolium pratense) and Zigzag Clover (T. medium) - A Picture of Genomic Similarities and Differences.</title>
        <authorList>
            <person name="Dluhosova J."/>
            <person name="Istvanek J."/>
            <person name="Nedelnik J."/>
            <person name="Repkova J."/>
        </authorList>
    </citation>
    <scope>NUCLEOTIDE SEQUENCE [LARGE SCALE GENOMIC DNA]</scope>
    <source>
        <strain evidence="3">cv. 10/8</strain>
        <tissue evidence="2">Leaf</tissue>
    </source>
</reference>